<gene>
    <name evidence="2" type="ORF">UFOVP1025_51</name>
    <name evidence="3" type="ORF">UFOVP1628_3</name>
</gene>
<organism evidence="3">
    <name type="scientific">uncultured Caudovirales phage</name>
    <dbReference type="NCBI Taxonomy" id="2100421"/>
    <lineage>
        <taxon>Viruses</taxon>
        <taxon>Duplodnaviria</taxon>
        <taxon>Heunggongvirae</taxon>
        <taxon>Uroviricota</taxon>
        <taxon>Caudoviricetes</taxon>
        <taxon>Peduoviridae</taxon>
        <taxon>Maltschvirus</taxon>
        <taxon>Maltschvirus maltsch</taxon>
    </lineage>
</organism>
<evidence type="ECO:0000313" key="2">
    <source>
        <dbReference type="EMBL" id="CAB4179257.1"/>
    </source>
</evidence>
<name>A0A6J5SWT6_9CAUD</name>
<dbReference type="EMBL" id="LR797488">
    <property type="protein sequence ID" value="CAB4219825.1"/>
    <property type="molecule type" value="Genomic_DNA"/>
</dbReference>
<keyword evidence="1" id="KW-1133">Transmembrane helix</keyword>
<accession>A0A6J5SWT6</accession>
<proteinExistence type="predicted"/>
<evidence type="ECO:0000256" key="1">
    <source>
        <dbReference type="SAM" id="Phobius"/>
    </source>
</evidence>
<sequence length="253" mass="27452">MERDYLANKTDGAYLFRCCRCNHHASFVSGIEGALMATAKKRVVKKVTPGKASPKDGTYLDKGIELIKWVDTPFKLIAVVILASLFFLGYFAWDSRQVILHAITTADHLPTLKEQEKLLPIAASLQKDTDAVSVVVYKANLIVNSRVTVIAIGKEGRDKSIDGSMSSLFSASPERNAAMVAMLNGEVMCSKLEVSGKTTEWEAKQGATYVCRGSIPPEVGSFAGYITAGFKVIPEDVNAIKVRLNAASTEMAK</sequence>
<protein>
    <submittedName>
        <fullName evidence="3">Uncharacterized protein</fullName>
    </submittedName>
</protein>
<dbReference type="EMBL" id="LR796971">
    <property type="protein sequence ID" value="CAB4179257.1"/>
    <property type="molecule type" value="Genomic_DNA"/>
</dbReference>
<evidence type="ECO:0000313" key="3">
    <source>
        <dbReference type="EMBL" id="CAB4219825.1"/>
    </source>
</evidence>
<keyword evidence="1" id="KW-0472">Membrane</keyword>
<feature type="transmembrane region" description="Helical" evidence="1">
    <location>
        <begin position="76"/>
        <end position="93"/>
    </location>
</feature>
<reference evidence="3" key="1">
    <citation type="submission" date="2020-05" db="EMBL/GenBank/DDBJ databases">
        <authorList>
            <person name="Chiriac C."/>
            <person name="Salcher M."/>
            <person name="Ghai R."/>
            <person name="Kavagutti S V."/>
        </authorList>
    </citation>
    <scope>NUCLEOTIDE SEQUENCE</scope>
</reference>
<keyword evidence="1" id="KW-0812">Transmembrane</keyword>